<feature type="transmembrane region" description="Helical" evidence="2">
    <location>
        <begin position="44"/>
        <end position="65"/>
    </location>
</feature>
<evidence type="ECO:0000313" key="4">
    <source>
        <dbReference type="Proteomes" id="UP001599542"/>
    </source>
</evidence>
<name>A0ABW6GGV5_9ACTN</name>
<sequence length="326" mass="34464">MDPDPDLDLSAMMETSVKDLCVPVAVIVAESGRRGRRRRLARQLRIAGTTLAVAAIAFAGANAGLPLIDAHPGPGAEVGPAAPAAATGQLAPTPTPTPSVDPDPSRSTTTGAEDRRQGTKFPLAPVPVIGTPRPEMTTPGAPVIKFTEQSVELELRSLLSEKNGKTSAAHPVNAERGDGASAVYLAYTSDNQPVTLELRFGRTELLFPADGSNPGPGQAPFRCSRDSGTADNRSTACLAGYLPNGSWELVETDDARVAGLYSYRVAIWYPDGTVVDFTQYAGFVNDNGEPPSYVREKPPIEFLLWRSVAESPVWTYYTPVEGGTGG</sequence>
<keyword evidence="2" id="KW-0812">Transmembrane</keyword>
<feature type="region of interest" description="Disordered" evidence="1">
    <location>
        <begin position="76"/>
        <end position="140"/>
    </location>
</feature>
<organism evidence="3 4">
    <name type="scientific">Kitasatospora phosalacinea</name>
    <dbReference type="NCBI Taxonomy" id="2065"/>
    <lineage>
        <taxon>Bacteria</taxon>
        <taxon>Bacillati</taxon>
        <taxon>Actinomycetota</taxon>
        <taxon>Actinomycetes</taxon>
        <taxon>Kitasatosporales</taxon>
        <taxon>Streptomycetaceae</taxon>
        <taxon>Kitasatospora</taxon>
    </lineage>
</organism>
<dbReference type="EMBL" id="JBHYPX010000010">
    <property type="protein sequence ID" value="MFE1351829.1"/>
    <property type="molecule type" value="Genomic_DNA"/>
</dbReference>
<accession>A0ABW6GGV5</accession>
<comment type="caution">
    <text evidence="3">The sequence shown here is derived from an EMBL/GenBank/DDBJ whole genome shotgun (WGS) entry which is preliminary data.</text>
</comment>
<evidence type="ECO:0000256" key="2">
    <source>
        <dbReference type="SAM" id="Phobius"/>
    </source>
</evidence>
<proteinExistence type="predicted"/>
<dbReference type="RefSeq" id="WP_380322462.1">
    <property type="nucleotide sequence ID" value="NZ_JBHYPW010000017.1"/>
</dbReference>
<evidence type="ECO:0000256" key="1">
    <source>
        <dbReference type="SAM" id="MobiDB-lite"/>
    </source>
</evidence>
<keyword evidence="4" id="KW-1185">Reference proteome</keyword>
<protein>
    <submittedName>
        <fullName evidence="3">Uncharacterized protein</fullName>
    </submittedName>
</protein>
<keyword evidence="2" id="KW-0472">Membrane</keyword>
<evidence type="ECO:0000313" key="3">
    <source>
        <dbReference type="EMBL" id="MFE1351829.1"/>
    </source>
</evidence>
<feature type="compositionally biased region" description="Low complexity" evidence="1">
    <location>
        <begin position="76"/>
        <end position="92"/>
    </location>
</feature>
<keyword evidence="2" id="KW-1133">Transmembrane helix</keyword>
<reference evidence="3 4" key="1">
    <citation type="submission" date="2024-09" db="EMBL/GenBank/DDBJ databases">
        <title>The Natural Products Discovery Center: Release of the First 8490 Sequenced Strains for Exploring Actinobacteria Biosynthetic Diversity.</title>
        <authorList>
            <person name="Kalkreuter E."/>
            <person name="Kautsar S.A."/>
            <person name="Yang D."/>
            <person name="Bader C.D."/>
            <person name="Teijaro C.N."/>
            <person name="Fluegel L."/>
            <person name="Davis C.M."/>
            <person name="Simpson J.R."/>
            <person name="Lauterbach L."/>
            <person name="Steele A.D."/>
            <person name="Gui C."/>
            <person name="Meng S."/>
            <person name="Li G."/>
            <person name="Viehrig K."/>
            <person name="Ye F."/>
            <person name="Su P."/>
            <person name="Kiefer A.F."/>
            <person name="Nichols A."/>
            <person name="Cepeda A.J."/>
            <person name="Yan W."/>
            <person name="Fan B."/>
            <person name="Jiang Y."/>
            <person name="Adhikari A."/>
            <person name="Zheng C.-J."/>
            <person name="Schuster L."/>
            <person name="Cowan T.M."/>
            <person name="Smanski M.J."/>
            <person name="Chevrette M.G."/>
            <person name="De Carvalho L.P.S."/>
            <person name="Shen B."/>
        </authorList>
    </citation>
    <scope>NUCLEOTIDE SEQUENCE [LARGE SCALE GENOMIC DNA]</scope>
    <source>
        <strain evidence="3 4">NPDC058753</strain>
    </source>
</reference>
<dbReference type="Proteomes" id="UP001599542">
    <property type="component" value="Unassembled WGS sequence"/>
</dbReference>
<gene>
    <name evidence="3" type="ORF">ACFW6T_07555</name>
</gene>